<name>A0ABR5JEH6_9ACTN</name>
<dbReference type="InterPro" id="IPR050091">
    <property type="entry name" value="PKS_NRPS_Biosynth_Enz"/>
</dbReference>
<evidence type="ECO:0000259" key="4">
    <source>
        <dbReference type="SMART" id="SM00827"/>
    </source>
</evidence>
<reference evidence="5 6" key="1">
    <citation type="submission" date="2015-07" db="EMBL/GenBank/DDBJ databases">
        <authorList>
            <person name="Ju K.-S."/>
            <person name="Doroghazi J.R."/>
            <person name="Metcalf W.W."/>
        </authorList>
    </citation>
    <scope>NUCLEOTIDE SEQUENCE [LARGE SCALE GENOMIC DNA]</scope>
    <source>
        <strain evidence="5 6">NRRL B-3589</strain>
    </source>
</reference>
<comment type="caution">
    <text evidence="5">The sequence shown here is derived from an EMBL/GenBank/DDBJ whole genome shotgun (WGS) entry which is preliminary data.</text>
</comment>
<keyword evidence="6" id="KW-1185">Reference proteome</keyword>
<dbReference type="EMBL" id="LGUT01000094">
    <property type="protein sequence ID" value="KOG91779.1"/>
    <property type="molecule type" value="Genomic_DNA"/>
</dbReference>
<evidence type="ECO:0000256" key="3">
    <source>
        <dbReference type="SAM" id="MobiDB-lite"/>
    </source>
</evidence>
<feature type="domain" description="Malonyl-CoA:ACP transacylase (MAT)" evidence="4">
    <location>
        <begin position="31"/>
        <end position="341"/>
    </location>
</feature>
<dbReference type="SMART" id="SM00827">
    <property type="entry name" value="PKS_AT"/>
    <property type="match status" value="1"/>
</dbReference>
<dbReference type="SUPFAM" id="SSF55048">
    <property type="entry name" value="Probable ACP-binding domain of malonyl-CoA ACP transacylase"/>
    <property type="match status" value="1"/>
</dbReference>
<gene>
    <name evidence="5" type="ORF">ADK38_01300</name>
</gene>
<organism evidence="5 6">
    <name type="scientific">Streptomyces varsoviensis</name>
    <dbReference type="NCBI Taxonomy" id="67373"/>
    <lineage>
        <taxon>Bacteria</taxon>
        <taxon>Bacillati</taxon>
        <taxon>Actinomycetota</taxon>
        <taxon>Actinomycetes</taxon>
        <taxon>Kitasatosporales</taxon>
        <taxon>Streptomycetaceae</taxon>
        <taxon>Streptomyces</taxon>
    </lineage>
</organism>
<dbReference type="PANTHER" id="PTHR43775:SF37">
    <property type="entry name" value="SI:DKEY-61P9.11"/>
    <property type="match status" value="1"/>
</dbReference>
<keyword evidence="2" id="KW-0597">Phosphoprotein</keyword>
<dbReference type="Proteomes" id="UP000037020">
    <property type="component" value="Unassembled WGS sequence"/>
</dbReference>
<protein>
    <recommendedName>
        <fullName evidence="4">Malonyl-CoA:ACP transacylase (MAT) domain-containing protein</fullName>
    </recommendedName>
</protein>
<dbReference type="Pfam" id="PF00698">
    <property type="entry name" value="Acyl_transf_1"/>
    <property type="match status" value="1"/>
</dbReference>
<dbReference type="Gene3D" id="3.30.70.3290">
    <property type="match status" value="1"/>
</dbReference>
<dbReference type="InterPro" id="IPR001227">
    <property type="entry name" value="Ac_transferase_dom_sf"/>
</dbReference>
<dbReference type="PANTHER" id="PTHR43775">
    <property type="entry name" value="FATTY ACID SYNTHASE"/>
    <property type="match status" value="1"/>
</dbReference>
<evidence type="ECO:0000313" key="6">
    <source>
        <dbReference type="Proteomes" id="UP000037020"/>
    </source>
</evidence>
<feature type="compositionally biased region" description="Low complexity" evidence="3">
    <location>
        <begin position="393"/>
        <end position="403"/>
    </location>
</feature>
<evidence type="ECO:0000256" key="1">
    <source>
        <dbReference type="ARBA" id="ARBA00022450"/>
    </source>
</evidence>
<feature type="region of interest" description="Disordered" evidence="3">
    <location>
        <begin position="380"/>
        <end position="403"/>
    </location>
</feature>
<dbReference type="Gene3D" id="3.30.70.250">
    <property type="entry name" value="Malonyl-CoA ACP transacylase, ACP-binding"/>
    <property type="match status" value="1"/>
</dbReference>
<proteinExistence type="predicted"/>
<evidence type="ECO:0000313" key="5">
    <source>
        <dbReference type="EMBL" id="KOG91779.1"/>
    </source>
</evidence>
<sequence>MPATRWQEAREGLLAPGSGGVADGPPRCGFVYPGIGDHYEGMAAGLLDYLPGFRPRLADALTTAGELAGRDFQALLFPPRRTPRRAAGGVDLRAMLRGAPREAALNDPVNAHVTVFCVQLALTEALADLGVVPAAVFGHSLGELAAATVARVFTRQDAYRVVVRRAQHVAALPAGAMLAVALPEDRAVELTGPRVWLSTVVTPASCVLGGARADLLAVAERLRERGVQTRMTGVSHAFHTPLMRPAAEELRALLTAMPLRPPETPLVTGLGGDWAGADIARPDFWVRQLTSTVRFGDGALRMSGRCPVLLELGPGQLRTVVSQSGIARAGVAALATVRRRYEDDRDDLVLARTLGRLWERGTPVDWAALRGGRAARGVPLPPNACDDRELRAGGRAAAPAPLS</sequence>
<dbReference type="SUPFAM" id="SSF52151">
    <property type="entry name" value="FabD/lysophospholipase-like"/>
    <property type="match status" value="1"/>
</dbReference>
<dbReference type="InterPro" id="IPR016035">
    <property type="entry name" value="Acyl_Trfase/lysoPLipase"/>
</dbReference>
<dbReference type="InterPro" id="IPR014043">
    <property type="entry name" value="Acyl_transferase_dom"/>
</dbReference>
<dbReference type="InterPro" id="IPR016036">
    <property type="entry name" value="Malonyl_transacylase_ACP-bd"/>
</dbReference>
<dbReference type="Gene3D" id="3.40.366.10">
    <property type="entry name" value="Malonyl-Coenzyme A Acyl Carrier Protein, domain 2"/>
    <property type="match status" value="1"/>
</dbReference>
<keyword evidence="1" id="KW-0596">Phosphopantetheine</keyword>
<feature type="non-terminal residue" evidence="5">
    <location>
        <position position="403"/>
    </location>
</feature>
<evidence type="ECO:0000256" key="2">
    <source>
        <dbReference type="ARBA" id="ARBA00022553"/>
    </source>
</evidence>
<accession>A0ABR5JEH6</accession>